<dbReference type="GO" id="GO:0003872">
    <property type="term" value="F:6-phosphofructokinase activity"/>
    <property type="evidence" value="ECO:0007669"/>
    <property type="project" value="InterPro"/>
</dbReference>
<dbReference type="UniPathway" id="UPA00109">
    <property type="reaction ID" value="UER00182"/>
</dbReference>
<dbReference type="PANTHER" id="PTHR43650:SF1">
    <property type="entry name" value="PYROPHOSPHATE--FRUCTOSE 6-PHOSPHATE 1-PHOSPHOTRANSFERASE SUBUNIT BETA 2"/>
    <property type="match status" value="1"/>
</dbReference>
<keyword evidence="8" id="KW-0324">Glycolysis</keyword>
<accession>A0A0F9H718</accession>
<evidence type="ECO:0000256" key="5">
    <source>
        <dbReference type="ARBA" id="ARBA00022723"/>
    </source>
</evidence>
<proteinExistence type="inferred from homology"/>
<dbReference type="PANTHER" id="PTHR43650">
    <property type="entry name" value="PYROPHOSPHATE--FRUCTOSE 6-PHOSPHATE 1-PHOSPHOTRANSFERASE"/>
    <property type="match status" value="1"/>
</dbReference>
<keyword evidence="7" id="KW-0460">Magnesium</keyword>
<dbReference type="Gene3D" id="3.40.50.450">
    <property type="match status" value="1"/>
</dbReference>
<protein>
    <recommendedName>
        <fullName evidence="10">Phosphofructokinase domain-containing protein</fullName>
    </recommendedName>
</protein>
<dbReference type="GO" id="GO:0009749">
    <property type="term" value="P:response to glucose"/>
    <property type="evidence" value="ECO:0007669"/>
    <property type="project" value="TreeGrafter"/>
</dbReference>
<dbReference type="GO" id="GO:0005524">
    <property type="term" value="F:ATP binding"/>
    <property type="evidence" value="ECO:0007669"/>
    <property type="project" value="InterPro"/>
</dbReference>
<evidence type="ECO:0000259" key="10">
    <source>
        <dbReference type="Pfam" id="PF00365"/>
    </source>
</evidence>
<dbReference type="NCBIfam" id="NF005482">
    <property type="entry name" value="PRK07085.1"/>
    <property type="match status" value="1"/>
</dbReference>
<comment type="caution">
    <text evidence="11">The sequence shown here is derived from an EMBL/GenBank/DDBJ whole genome shotgun (WGS) entry which is preliminary data.</text>
</comment>
<dbReference type="Gene3D" id="1.10.10.480">
    <property type="entry name" value="Phosphofructokinase, domain 3"/>
    <property type="match status" value="1"/>
</dbReference>
<comment type="cofactor">
    <cofactor evidence="1">
        <name>Mg(2+)</name>
        <dbReference type="ChEBI" id="CHEBI:18420"/>
    </cofactor>
</comment>
<evidence type="ECO:0000256" key="2">
    <source>
        <dbReference type="ARBA" id="ARBA00003138"/>
    </source>
</evidence>
<dbReference type="PIRSF" id="PIRSF005677">
    <property type="entry name" value="PPi_PFK_PfpB"/>
    <property type="match status" value="1"/>
</dbReference>
<evidence type="ECO:0000256" key="3">
    <source>
        <dbReference type="ARBA" id="ARBA00022490"/>
    </source>
</evidence>
<keyword evidence="6" id="KW-0418">Kinase</keyword>
<dbReference type="GO" id="GO:0046872">
    <property type="term" value="F:metal ion binding"/>
    <property type="evidence" value="ECO:0007669"/>
    <property type="project" value="UniProtKB-KW"/>
</dbReference>
<dbReference type="PRINTS" id="PR00476">
    <property type="entry name" value="PHFRCTKINASE"/>
</dbReference>
<evidence type="ECO:0000313" key="11">
    <source>
        <dbReference type="EMBL" id="KKL77435.1"/>
    </source>
</evidence>
<dbReference type="EMBL" id="LAZR01023750">
    <property type="protein sequence ID" value="KKL77435.1"/>
    <property type="molecule type" value="Genomic_DNA"/>
</dbReference>
<keyword evidence="3" id="KW-0963">Cytoplasm</keyword>
<dbReference type="InterPro" id="IPR035966">
    <property type="entry name" value="PKF_sf"/>
</dbReference>
<dbReference type="InterPro" id="IPR011183">
    <property type="entry name" value="PfpB_PPi_PFK"/>
</dbReference>
<dbReference type="InterPro" id="IPR022953">
    <property type="entry name" value="ATP_PFK"/>
</dbReference>
<dbReference type="GO" id="GO:0006002">
    <property type="term" value="P:fructose 6-phosphate metabolic process"/>
    <property type="evidence" value="ECO:0007669"/>
    <property type="project" value="InterPro"/>
</dbReference>
<comment type="function">
    <text evidence="2">Catalyzes the phosphorylation of D-fructose 6-phosphate, the first committing step of glycolysis. Uses inorganic phosphate (PPi) as phosphoryl donor instead of ATP like common ATP-dependent phosphofructokinases (ATP-PFKs), which renders the reaction reversible, and can thus function both in glycolysis and gluconeogenesis. Consistently, PPi-PFK can replace the enzymes of both the forward (ATP-PFK) and reverse (fructose-bisphosphatase (FBPase)) reactions.</text>
</comment>
<organism evidence="11">
    <name type="scientific">marine sediment metagenome</name>
    <dbReference type="NCBI Taxonomy" id="412755"/>
    <lineage>
        <taxon>unclassified sequences</taxon>
        <taxon>metagenomes</taxon>
        <taxon>ecological metagenomes</taxon>
    </lineage>
</organism>
<dbReference type="GO" id="GO:0047334">
    <property type="term" value="F:diphosphate-fructose-6-phosphate 1-phosphotransferase activity"/>
    <property type="evidence" value="ECO:0007669"/>
    <property type="project" value="UniProtKB-EC"/>
</dbReference>
<evidence type="ECO:0000256" key="8">
    <source>
        <dbReference type="ARBA" id="ARBA00023152"/>
    </source>
</evidence>
<dbReference type="GO" id="GO:0005829">
    <property type="term" value="C:cytosol"/>
    <property type="evidence" value="ECO:0007669"/>
    <property type="project" value="TreeGrafter"/>
</dbReference>
<feature type="domain" description="Phosphofructokinase" evidence="10">
    <location>
        <begin position="72"/>
        <end position="446"/>
    </location>
</feature>
<evidence type="ECO:0000256" key="4">
    <source>
        <dbReference type="ARBA" id="ARBA00022679"/>
    </source>
</evidence>
<dbReference type="NCBIfam" id="TIGR02477">
    <property type="entry name" value="PFKA_PPi"/>
    <property type="match status" value="1"/>
</dbReference>
<dbReference type="AlphaFoldDB" id="A0A0F9H718"/>
<evidence type="ECO:0000256" key="1">
    <source>
        <dbReference type="ARBA" id="ARBA00001946"/>
    </source>
</evidence>
<dbReference type="InterPro" id="IPR000023">
    <property type="entry name" value="Phosphofructokinase_dom"/>
</dbReference>
<keyword evidence="4" id="KW-0808">Transferase</keyword>
<gene>
    <name evidence="11" type="ORF">LCGC14_2034930</name>
</gene>
<dbReference type="SUPFAM" id="SSF53784">
    <property type="entry name" value="Phosphofructokinase"/>
    <property type="match status" value="1"/>
</dbReference>
<name>A0A0F9H718_9ZZZZ</name>
<dbReference type="Gene3D" id="3.40.50.460">
    <property type="entry name" value="Phosphofructokinase domain"/>
    <property type="match status" value="1"/>
</dbReference>
<reference evidence="11" key="1">
    <citation type="journal article" date="2015" name="Nature">
        <title>Complex archaea that bridge the gap between prokaryotes and eukaryotes.</title>
        <authorList>
            <person name="Spang A."/>
            <person name="Saw J.H."/>
            <person name="Jorgensen S.L."/>
            <person name="Zaremba-Niedzwiedzka K."/>
            <person name="Martijn J."/>
            <person name="Lind A.E."/>
            <person name="van Eijk R."/>
            <person name="Schleper C."/>
            <person name="Guy L."/>
            <person name="Ettema T.J."/>
        </authorList>
    </citation>
    <scope>NUCLEOTIDE SEQUENCE</scope>
</reference>
<keyword evidence="5" id="KW-0479">Metal-binding</keyword>
<evidence type="ECO:0000256" key="9">
    <source>
        <dbReference type="ARBA" id="ARBA00048072"/>
    </source>
</evidence>
<sequence length="550" mass="61082">MKEISPLQKKRLEYKPSLPKILEDISNLEIDEKEKTSSIANESELKNLFPNTFGAPIVNFKKSSKKEKKQLKVGVVFSGGQAPGGHNVIAGLFDALKKLNSKSELYGYLNGPAGVVDCKYLDLTKDLIDGFRNLGGFDLIGSGRTKIETDEQLEKSLSCAKDLDLDGIVIIGGDDSNTNAAILAEYFKKNKVSTKVIGVPKTIDGDLKSFDVEISFGFDTACKVYSELIGNIAKDALSAKKYYHFIRLMGRSASHIALECALKTHPNVVLIAEEILQKKKTLKTVTSKIADVIEKRSEKNKNYGIILVPEGLIEFIPEFKALIAELNKLLATGEQTEMELNKLKSGDSKIEYISHVLSKASNACFEILPKSIQEQLLLDRDPHGNVKVSQIETEKLLIETVKKELKNRGFKGKFNALNHFFGYEGRSGMPSNFDANYCYSLGYTAALLINEGLTGYMSCIGNLNKDPLNWSPKGVPITSLMNLEVRHAKKKPVIKKALVEADSKAFKFLKENREKWAIEDLYTYPGSIQYFGDKEITDSIPISLKLNSLK</sequence>
<evidence type="ECO:0000256" key="6">
    <source>
        <dbReference type="ARBA" id="ARBA00022777"/>
    </source>
</evidence>
<comment type="catalytic activity">
    <reaction evidence="9">
        <text>beta-D-fructose 6-phosphate + diphosphate = beta-D-fructose 1,6-bisphosphate + phosphate + H(+)</text>
        <dbReference type="Rhea" id="RHEA:13613"/>
        <dbReference type="ChEBI" id="CHEBI:15378"/>
        <dbReference type="ChEBI" id="CHEBI:32966"/>
        <dbReference type="ChEBI" id="CHEBI:33019"/>
        <dbReference type="ChEBI" id="CHEBI:43474"/>
        <dbReference type="ChEBI" id="CHEBI:57634"/>
        <dbReference type="EC" id="2.7.1.90"/>
    </reaction>
</comment>
<dbReference type="HAMAP" id="MF_01980">
    <property type="entry name" value="Phosphofructokinase_II_Long"/>
    <property type="match status" value="1"/>
</dbReference>
<evidence type="ECO:0000256" key="7">
    <source>
        <dbReference type="ARBA" id="ARBA00022842"/>
    </source>
</evidence>
<dbReference type="Pfam" id="PF00365">
    <property type="entry name" value="PFK"/>
    <property type="match status" value="1"/>
</dbReference>